<feature type="domain" description="Calx-beta" evidence="4">
    <location>
        <begin position="47"/>
        <end position="94"/>
    </location>
</feature>
<organism evidence="5">
    <name type="scientific">marine metagenome</name>
    <dbReference type="NCBI Taxonomy" id="408172"/>
    <lineage>
        <taxon>unclassified sequences</taxon>
        <taxon>metagenomes</taxon>
        <taxon>ecological metagenomes</taxon>
    </lineage>
</organism>
<dbReference type="InterPro" id="IPR038081">
    <property type="entry name" value="CalX-like_sf"/>
</dbReference>
<keyword evidence="3" id="KW-0106">Calcium</keyword>
<dbReference type="GO" id="GO:0016020">
    <property type="term" value="C:membrane"/>
    <property type="evidence" value="ECO:0007669"/>
    <property type="project" value="InterPro"/>
</dbReference>
<dbReference type="GO" id="GO:0005737">
    <property type="term" value="C:cytoplasm"/>
    <property type="evidence" value="ECO:0007669"/>
    <property type="project" value="TreeGrafter"/>
</dbReference>
<evidence type="ECO:0000256" key="3">
    <source>
        <dbReference type="ARBA" id="ARBA00022837"/>
    </source>
</evidence>
<dbReference type="InterPro" id="IPR003644">
    <property type="entry name" value="Calx_beta"/>
</dbReference>
<protein>
    <recommendedName>
        <fullName evidence="4">Calx-beta domain-containing protein</fullName>
    </recommendedName>
</protein>
<dbReference type="Pfam" id="PF03160">
    <property type="entry name" value="Calx-beta"/>
    <property type="match status" value="4"/>
</dbReference>
<dbReference type="AlphaFoldDB" id="A0A382ANI9"/>
<evidence type="ECO:0000256" key="1">
    <source>
        <dbReference type="ARBA" id="ARBA00022729"/>
    </source>
</evidence>
<dbReference type="GO" id="GO:0010855">
    <property type="term" value="F:adenylate cyclase inhibitor activity"/>
    <property type="evidence" value="ECO:0007669"/>
    <property type="project" value="TreeGrafter"/>
</dbReference>
<gene>
    <name evidence="5" type="ORF">METZ01_LOCUS155705</name>
</gene>
<evidence type="ECO:0000256" key="2">
    <source>
        <dbReference type="ARBA" id="ARBA00022737"/>
    </source>
</evidence>
<keyword evidence="1" id="KW-0732">Signal</keyword>
<dbReference type="EMBL" id="UINC01026074">
    <property type="protein sequence ID" value="SVB02851.1"/>
    <property type="molecule type" value="Genomic_DNA"/>
</dbReference>
<dbReference type="Gene3D" id="2.60.40.2030">
    <property type="match status" value="4"/>
</dbReference>
<feature type="non-terminal residue" evidence="5">
    <location>
        <position position="765"/>
    </location>
</feature>
<dbReference type="GO" id="GO:0001965">
    <property type="term" value="F:G-protein alpha-subunit binding"/>
    <property type="evidence" value="ECO:0007669"/>
    <property type="project" value="TreeGrafter"/>
</dbReference>
<evidence type="ECO:0000313" key="5">
    <source>
        <dbReference type="EMBL" id="SVB02851.1"/>
    </source>
</evidence>
<accession>A0A382ANI9</accession>
<dbReference type="GO" id="GO:0004930">
    <property type="term" value="F:G protein-coupled receptor activity"/>
    <property type="evidence" value="ECO:0007669"/>
    <property type="project" value="InterPro"/>
</dbReference>
<name>A0A382ANI9_9ZZZZ</name>
<proteinExistence type="predicted"/>
<feature type="non-terminal residue" evidence="5">
    <location>
        <position position="1"/>
    </location>
</feature>
<reference evidence="5" key="1">
    <citation type="submission" date="2018-05" db="EMBL/GenBank/DDBJ databases">
        <authorList>
            <person name="Lanie J.A."/>
            <person name="Ng W.-L."/>
            <person name="Kazmierczak K.M."/>
            <person name="Andrzejewski T.M."/>
            <person name="Davidsen T.M."/>
            <person name="Wayne K.J."/>
            <person name="Tettelin H."/>
            <person name="Glass J.I."/>
            <person name="Rusch D."/>
            <person name="Podicherti R."/>
            <person name="Tsui H.-C.T."/>
            <person name="Winkler M.E."/>
        </authorList>
    </citation>
    <scope>NUCLEOTIDE SEQUENCE</scope>
</reference>
<dbReference type="SUPFAM" id="SSF141072">
    <property type="entry name" value="CalX-like"/>
    <property type="match status" value="4"/>
</dbReference>
<feature type="domain" description="Calx-beta" evidence="4">
    <location>
        <begin position="280"/>
        <end position="374"/>
    </location>
</feature>
<dbReference type="PANTHER" id="PTHR46682:SF1">
    <property type="entry name" value="ADHESION G-PROTEIN COUPLED RECEPTOR V1"/>
    <property type="match status" value="1"/>
</dbReference>
<dbReference type="GO" id="GO:0071277">
    <property type="term" value="P:cellular response to calcium ion"/>
    <property type="evidence" value="ECO:0007669"/>
    <property type="project" value="TreeGrafter"/>
</dbReference>
<sequence length="765" mass="79574">ALASGTESGQAGPAMNLELTAKSGKTIEGTYEAVDRGASTDATRNTGSNSNYDYTLDAGNFSFAPYATNYNIPITIVDDPLYEVNESFDVRFTVTSGNAGGGGAADDHTYTITNSSSDDPIPLLSFSSSSDSKDETDADVTHTFTVYITDNSGTVLSAGSGVDIGYTWQVGDDGDGSTENASLYDAGTSQGDYSLVGDALRTIEKYTNSDDIQIVIKGDNYAEANKNLRLVIDQQDDPVDGGEGDYTNDGANMTHDVTITNDDADPTAKILDGDATADQAMSGPENTTSVNFTIQLDAPSLKTTTVAYEASTGGTASSTAGGNDDPDDFDFTNGTVTFSALDVEETITLTVHDDAVYEDSETVVLAVISTGTQNASVGQGLTYTITEEADPPKVTFSSSDNGASGRAEADETVEIAIASDAYSDQLLQIDYAVTGTATSGEDYTLANGIASVAIGANTGTIDLEVKEDIWDEEDIETVIITLQDPTGDVDASGNPYNTRLGDTPVYTHNIADDDDPPTMNFDPTSGSHAENGGAISMTVKLDQPSQKTVTATVGVKAASTNAEAADYTGPISAESNTTVTFAALDQEETVTLTPNASDQIDEANETIVVELSGIVAGNGTVGNNEYTITLEDSDSPPAIGFDTSADDVGVENQITKSEGDTYAPNVVLATGFSTEYAITFVWGIDAATTTATIDGVTYEDFEVTSSTSDGVSGESALAAYADLSVADRTITIPAGTRTIALPAITFSSDGRYEDQEQLVLTLTSS</sequence>
<keyword evidence="2" id="KW-0677">Repeat</keyword>
<feature type="domain" description="Calx-beta" evidence="4">
    <location>
        <begin position="512"/>
        <end position="632"/>
    </location>
</feature>
<evidence type="ECO:0000259" key="4">
    <source>
        <dbReference type="Pfam" id="PF03160"/>
    </source>
</evidence>
<dbReference type="InterPro" id="IPR026919">
    <property type="entry name" value="ADGRV1"/>
</dbReference>
<dbReference type="PANTHER" id="PTHR46682">
    <property type="entry name" value="ADHESION G-PROTEIN COUPLED RECEPTOR V1"/>
    <property type="match status" value="1"/>
</dbReference>
<feature type="domain" description="Calx-beta" evidence="4">
    <location>
        <begin position="391"/>
        <end position="490"/>
    </location>
</feature>